<evidence type="ECO:0000256" key="2">
    <source>
        <dbReference type="ARBA" id="ARBA00022692"/>
    </source>
</evidence>
<name>A0A1E5VZ17_9POAL</name>
<organism evidence="6 7">
    <name type="scientific">Dichanthelium oligosanthes</name>
    <dbReference type="NCBI Taxonomy" id="888268"/>
    <lineage>
        <taxon>Eukaryota</taxon>
        <taxon>Viridiplantae</taxon>
        <taxon>Streptophyta</taxon>
        <taxon>Embryophyta</taxon>
        <taxon>Tracheophyta</taxon>
        <taxon>Spermatophyta</taxon>
        <taxon>Magnoliopsida</taxon>
        <taxon>Liliopsida</taxon>
        <taxon>Poales</taxon>
        <taxon>Poaceae</taxon>
        <taxon>PACMAD clade</taxon>
        <taxon>Panicoideae</taxon>
        <taxon>Panicodae</taxon>
        <taxon>Paniceae</taxon>
        <taxon>Dichantheliinae</taxon>
        <taxon>Dichanthelium</taxon>
    </lineage>
</organism>
<comment type="caution">
    <text evidence="6">The sequence shown here is derived from an EMBL/GenBank/DDBJ whole genome shotgun (WGS) entry which is preliminary data.</text>
</comment>
<dbReference type="GO" id="GO:0016020">
    <property type="term" value="C:membrane"/>
    <property type="evidence" value="ECO:0007669"/>
    <property type="project" value="UniProtKB-SubCell"/>
</dbReference>
<comment type="subcellular location">
    <subcellularLocation>
        <location evidence="1">Membrane</location>
    </subcellularLocation>
</comment>
<gene>
    <name evidence="6" type="ORF">BAE44_0008637</name>
</gene>
<dbReference type="PROSITE" id="PS51775">
    <property type="entry name" value="GTD_BINDING"/>
    <property type="match status" value="1"/>
</dbReference>
<dbReference type="Proteomes" id="UP000095767">
    <property type="component" value="Unassembled WGS sequence"/>
</dbReference>
<reference evidence="6 7" key="1">
    <citation type="submission" date="2016-09" db="EMBL/GenBank/DDBJ databases">
        <title>The draft genome of Dichanthelium oligosanthes: A C3 panicoid grass species.</title>
        <authorList>
            <person name="Studer A.J."/>
            <person name="Schnable J.C."/>
            <person name="Brutnell T.P."/>
        </authorList>
    </citation>
    <scope>NUCLEOTIDE SEQUENCE [LARGE SCALE GENOMIC DNA]</scope>
    <source>
        <strain evidence="7">cv. Kellogg 1175</strain>
        <tissue evidence="6">Leaf</tissue>
    </source>
</reference>
<dbReference type="GO" id="GO:0080115">
    <property type="term" value="F:myosin XI tail binding"/>
    <property type="evidence" value="ECO:0007669"/>
    <property type="project" value="UniProtKB-ARBA"/>
</dbReference>
<dbReference type="InterPro" id="IPR007656">
    <property type="entry name" value="GTD-bd"/>
</dbReference>
<keyword evidence="7" id="KW-1185">Reference proteome</keyword>
<dbReference type="Pfam" id="PF04576">
    <property type="entry name" value="Zein-binding"/>
    <property type="match status" value="1"/>
</dbReference>
<evidence type="ECO:0000256" key="3">
    <source>
        <dbReference type="ARBA" id="ARBA00022989"/>
    </source>
</evidence>
<proteinExistence type="predicted"/>
<dbReference type="OrthoDB" id="1060521at2759"/>
<evidence type="ECO:0000256" key="4">
    <source>
        <dbReference type="ARBA" id="ARBA00023136"/>
    </source>
</evidence>
<keyword evidence="3" id="KW-1133">Transmembrane helix</keyword>
<dbReference type="STRING" id="888268.A0A1E5VZ17"/>
<dbReference type="AlphaFoldDB" id="A0A1E5VZ17"/>
<keyword evidence="2" id="KW-0812">Transmembrane</keyword>
<protein>
    <recommendedName>
        <fullName evidence="5">GTD-binding domain-containing protein</fullName>
    </recommendedName>
</protein>
<keyword evidence="4" id="KW-0472">Membrane</keyword>
<evidence type="ECO:0000259" key="5">
    <source>
        <dbReference type="PROSITE" id="PS51775"/>
    </source>
</evidence>
<feature type="domain" description="GTD-binding" evidence="5">
    <location>
        <begin position="1"/>
        <end position="61"/>
    </location>
</feature>
<dbReference type="EMBL" id="LWDX02025865">
    <property type="protein sequence ID" value="OEL30344.1"/>
    <property type="molecule type" value="Genomic_DNA"/>
</dbReference>
<evidence type="ECO:0000313" key="7">
    <source>
        <dbReference type="Proteomes" id="UP000095767"/>
    </source>
</evidence>
<sequence>MSMILRLQREKSEAMMEARQYRRYAEERFAHDAAQQTTLHDALERREDAVRSLSARLRACQARLLHLGFPSPSQASFPSSPTTAARRGLLQDHRRRRHPFSDSEDDDHHSVQYLDDYPADVGTPRTHHLLNRMPSPDADKGVVLFGFPRHSSRHAHTLFGDTIPYSCRIALADKFPLFADRDAPDQDEGDRVYTVDAVHGVPVMAPEDCCYFGAPRGDEELGFHAGVGGWVEEEEIQKLKARLQVLEADRESMRHAIMSMGDEKAQVVLLRRSHSSSAGTRSRSWLFR</sequence>
<evidence type="ECO:0000313" key="6">
    <source>
        <dbReference type="EMBL" id="OEL30344.1"/>
    </source>
</evidence>
<evidence type="ECO:0000256" key="1">
    <source>
        <dbReference type="ARBA" id="ARBA00004370"/>
    </source>
</evidence>
<accession>A0A1E5VZ17</accession>
<dbReference type="PANTHER" id="PTHR31422">
    <property type="entry name" value="BNAANNG28530D PROTEIN"/>
    <property type="match status" value="1"/>
</dbReference>
<dbReference type="PANTHER" id="PTHR31422:SF59">
    <property type="entry name" value="MYOSIN-BINDING PROTEIN 7"/>
    <property type="match status" value="1"/>
</dbReference>